<dbReference type="AlphaFoldDB" id="A0A9D5AIJ8"/>
<comment type="caution">
    <text evidence="1">The sequence shown here is derived from an EMBL/GenBank/DDBJ whole genome shotgun (WGS) entry which is preliminary data.</text>
</comment>
<dbReference type="Proteomes" id="UP001058974">
    <property type="component" value="Chromosome 5"/>
</dbReference>
<evidence type="ECO:0000313" key="1">
    <source>
        <dbReference type="EMBL" id="KAI5413227.1"/>
    </source>
</evidence>
<gene>
    <name evidence="1" type="ORF">KIW84_057728</name>
</gene>
<keyword evidence="2" id="KW-1185">Reference proteome</keyword>
<reference evidence="1 2" key="1">
    <citation type="journal article" date="2022" name="Nat. Genet.">
        <title>Improved pea reference genome and pan-genome highlight genomic features and evolutionary characteristics.</title>
        <authorList>
            <person name="Yang T."/>
            <person name="Liu R."/>
            <person name="Luo Y."/>
            <person name="Hu S."/>
            <person name="Wang D."/>
            <person name="Wang C."/>
            <person name="Pandey M.K."/>
            <person name="Ge S."/>
            <person name="Xu Q."/>
            <person name="Li N."/>
            <person name="Li G."/>
            <person name="Huang Y."/>
            <person name="Saxena R.K."/>
            <person name="Ji Y."/>
            <person name="Li M."/>
            <person name="Yan X."/>
            <person name="He Y."/>
            <person name="Liu Y."/>
            <person name="Wang X."/>
            <person name="Xiang C."/>
            <person name="Varshney R.K."/>
            <person name="Ding H."/>
            <person name="Gao S."/>
            <person name="Zong X."/>
        </authorList>
    </citation>
    <scope>NUCLEOTIDE SEQUENCE [LARGE SCALE GENOMIC DNA]</scope>
    <source>
        <strain evidence="1 2">cv. Zhongwan 6</strain>
    </source>
</reference>
<evidence type="ECO:0000313" key="2">
    <source>
        <dbReference type="Proteomes" id="UP001058974"/>
    </source>
</evidence>
<dbReference type="Gramene" id="Psat05G0772800-T1">
    <property type="protein sequence ID" value="KAI5413227.1"/>
    <property type="gene ID" value="KIW84_057728"/>
</dbReference>
<organism evidence="1 2">
    <name type="scientific">Pisum sativum</name>
    <name type="common">Garden pea</name>
    <name type="synonym">Lathyrus oleraceus</name>
    <dbReference type="NCBI Taxonomy" id="3888"/>
    <lineage>
        <taxon>Eukaryota</taxon>
        <taxon>Viridiplantae</taxon>
        <taxon>Streptophyta</taxon>
        <taxon>Embryophyta</taxon>
        <taxon>Tracheophyta</taxon>
        <taxon>Spermatophyta</taxon>
        <taxon>Magnoliopsida</taxon>
        <taxon>eudicotyledons</taxon>
        <taxon>Gunneridae</taxon>
        <taxon>Pentapetalae</taxon>
        <taxon>rosids</taxon>
        <taxon>fabids</taxon>
        <taxon>Fabales</taxon>
        <taxon>Fabaceae</taxon>
        <taxon>Papilionoideae</taxon>
        <taxon>50 kb inversion clade</taxon>
        <taxon>NPAAA clade</taxon>
        <taxon>Hologalegina</taxon>
        <taxon>IRL clade</taxon>
        <taxon>Fabeae</taxon>
        <taxon>Lathyrus</taxon>
    </lineage>
</organism>
<sequence>MDIQHFFKDHTPEELERYQNFYQKKTVQTPKYGDLSSFPKECFNFQDKLISLGLWELITSSAPYYLDLVRMFYCNMCIGNIKFVTHVRGKNIALTPKRLGQILDIPSGGRMLYDPEDEE</sequence>
<proteinExistence type="predicted"/>
<accession>A0A9D5AIJ8</accession>
<name>A0A9D5AIJ8_PEA</name>
<protein>
    <submittedName>
        <fullName evidence="1">Uncharacterized protein</fullName>
    </submittedName>
</protein>
<dbReference type="EMBL" id="JAMSHJ010000005">
    <property type="protein sequence ID" value="KAI5413227.1"/>
    <property type="molecule type" value="Genomic_DNA"/>
</dbReference>